<proteinExistence type="predicted"/>
<keyword evidence="2" id="KW-1185">Reference proteome</keyword>
<reference evidence="1 2" key="1">
    <citation type="journal article" date="2019" name="Commun. Biol.">
        <title>The bagworm genome reveals a unique fibroin gene that provides high tensile strength.</title>
        <authorList>
            <person name="Kono N."/>
            <person name="Nakamura H."/>
            <person name="Ohtoshi R."/>
            <person name="Tomita M."/>
            <person name="Numata K."/>
            <person name="Arakawa K."/>
        </authorList>
    </citation>
    <scope>NUCLEOTIDE SEQUENCE [LARGE SCALE GENOMIC DNA]</scope>
</reference>
<evidence type="ECO:0000313" key="2">
    <source>
        <dbReference type="Proteomes" id="UP000299102"/>
    </source>
</evidence>
<gene>
    <name evidence="1" type="ORF">EVAR_19457_1</name>
</gene>
<protein>
    <submittedName>
        <fullName evidence="1">Uncharacterized protein</fullName>
    </submittedName>
</protein>
<sequence length="86" mass="9170">MGLSGTSPDNASTLLRQRSQYSCEGAKVSVGVLPAALKERGAFSSGRGGPWIYRGNPLSLSPYNVVELTRRVAIHAECTARIPPLK</sequence>
<dbReference type="EMBL" id="BGZK01000301">
    <property type="protein sequence ID" value="GBP35237.1"/>
    <property type="molecule type" value="Genomic_DNA"/>
</dbReference>
<evidence type="ECO:0000313" key="1">
    <source>
        <dbReference type="EMBL" id="GBP35237.1"/>
    </source>
</evidence>
<dbReference type="Proteomes" id="UP000299102">
    <property type="component" value="Unassembled WGS sequence"/>
</dbReference>
<dbReference type="AlphaFoldDB" id="A0A4C1VAC4"/>
<name>A0A4C1VAC4_EUMVA</name>
<organism evidence="1 2">
    <name type="scientific">Eumeta variegata</name>
    <name type="common">Bagworm moth</name>
    <name type="synonym">Eumeta japonica</name>
    <dbReference type="NCBI Taxonomy" id="151549"/>
    <lineage>
        <taxon>Eukaryota</taxon>
        <taxon>Metazoa</taxon>
        <taxon>Ecdysozoa</taxon>
        <taxon>Arthropoda</taxon>
        <taxon>Hexapoda</taxon>
        <taxon>Insecta</taxon>
        <taxon>Pterygota</taxon>
        <taxon>Neoptera</taxon>
        <taxon>Endopterygota</taxon>
        <taxon>Lepidoptera</taxon>
        <taxon>Glossata</taxon>
        <taxon>Ditrysia</taxon>
        <taxon>Tineoidea</taxon>
        <taxon>Psychidae</taxon>
        <taxon>Oiketicinae</taxon>
        <taxon>Eumeta</taxon>
    </lineage>
</organism>
<accession>A0A4C1VAC4</accession>
<comment type="caution">
    <text evidence="1">The sequence shown here is derived from an EMBL/GenBank/DDBJ whole genome shotgun (WGS) entry which is preliminary data.</text>
</comment>